<accession>A0AAU0UQB2</accession>
<proteinExistence type="predicted"/>
<reference evidence="7 8" key="1">
    <citation type="submission" date="2023-04" db="EMBL/GenBank/DDBJ databases">
        <authorList>
            <person name="Hsu D."/>
        </authorList>
    </citation>
    <scope>NUCLEOTIDE SEQUENCE [LARGE SCALE GENOMIC DNA]</scope>
    <source>
        <strain evidence="7 8">MK1</strain>
    </source>
</reference>
<feature type="transmembrane region" description="Helical" evidence="6">
    <location>
        <begin position="147"/>
        <end position="167"/>
    </location>
</feature>
<dbReference type="PANTHER" id="PTHR42770">
    <property type="entry name" value="AMINO ACID TRANSPORTER-RELATED"/>
    <property type="match status" value="1"/>
</dbReference>
<evidence type="ECO:0000256" key="1">
    <source>
        <dbReference type="ARBA" id="ARBA00004651"/>
    </source>
</evidence>
<evidence type="ECO:0000256" key="3">
    <source>
        <dbReference type="ARBA" id="ARBA00022692"/>
    </source>
</evidence>
<feature type="transmembrane region" description="Helical" evidence="6">
    <location>
        <begin position="95"/>
        <end position="117"/>
    </location>
</feature>
<feature type="transmembrane region" description="Helical" evidence="6">
    <location>
        <begin position="433"/>
        <end position="454"/>
    </location>
</feature>
<feature type="transmembrane region" description="Helical" evidence="6">
    <location>
        <begin position="252"/>
        <end position="276"/>
    </location>
</feature>
<evidence type="ECO:0000313" key="8">
    <source>
        <dbReference type="Proteomes" id="UP001329915"/>
    </source>
</evidence>
<organism evidence="7 8">
    <name type="scientific">Metallumcola ferriviriculae</name>
    <dbReference type="NCBI Taxonomy" id="3039180"/>
    <lineage>
        <taxon>Bacteria</taxon>
        <taxon>Bacillati</taxon>
        <taxon>Bacillota</taxon>
        <taxon>Clostridia</taxon>
        <taxon>Neomoorellales</taxon>
        <taxon>Desulfitibacteraceae</taxon>
        <taxon>Metallumcola</taxon>
    </lineage>
</organism>
<evidence type="ECO:0000256" key="6">
    <source>
        <dbReference type="SAM" id="Phobius"/>
    </source>
</evidence>
<dbReference type="GO" id="GO:0005886">
    <property type="term" value="C:plasma membrane"/>
    <property type="evidence" value="ECO:0007669"/>
    <property type="project" value="UniProtKB-SubCell"/>
</dbReference>
<feature type="transmembrane region" description="Helical" evidence="6">
    <location>
        <begin position="25"/>
        <end position="44"/>
    </location>
</feature>
<dbReference type="InterPro" id="IPR002293">
    <property type="entry name" value="AA/rel_permease1"/>
</dbReference>
<feature type="transmembrane region" description="Helical" evidence="6">
    <location>
        <begin position="352"/>
        <end position="373"/>
    </location>
</feature>
<dbReference type="AlphaFoldDB" id="A0AAU0UQB2"/>
<dbReference type="Gene3D" id="1.20.1740.10">
    <property type="entry name" value="Amino acid/polyamine transporter I"/>
    <property type="match status" value="1"/>
</dbReference>
<evidence type="ECO:0000313" key="7">
    <source>
        <dbReference type="EMBL" id="WRO21373.1"/>
    </source>
</evidence>
<keyword evidence="8" id="KW-1185">Reference proteome</keyword>
<dbReference type="Proteomes" id="UP001329915">
    <property type="component" value="Chromosome"/>
</dbReference>
<dbReference type="KEGG" id="dbc:MFMK1_001181"/>
<dbReference type="PANTHER" id="PTHR42770:SF7">
    <property type="entry name" value="MEMBRANE PROTEIN"/>
    <property type="match status" value="1"/>
</dbReference>
<feature type="transmembrane region" description="Helical" evidence="6">
    <location>
        <begin position="492"/>
        <end position="513"/>
    </location>
</feature>
<evidence type="ECO:0000256" key="5">
    <source>
        <dbReference type="ARBA" id="ARBA00023136"/>
    </source>
</evidence>
<feature type="transmembrane region" description="Helical" evidence="6">
    <location>
        <begin position="56"/>
        <end position="75"/>
    </location>
</feature>
<dbReference type="GO" id="GO:0022857">
    <property type="term" value="F:transmembrane transporter activity"/>
    <property type="evidence" value="ECO:0007669"/>
    <property type="project" value="InterPro"/>
</dbReference>
<feature type="transmembrane region" description="Helical" evidence="6">
    <location>
        <begin position="288"/>
        <end position="312"/>
    </location>
</feature>
<keyword evidence="5 6" id="KW-0472">Membrane</keyword>
<evidence type="ECO:0000256" key="4">
    <source>
        <dbReference type="ARBA" id="ARBA00022989"/>
    </source>
</evidence>
<keyword evidence="2" id="KW-1003">Cell membrane</keyword>
<sequence length="514" mass="56280">MSNLTSENKAGLEHSPPQLKRELNLTGAVVMSAGLVIGVGLFTVSTNAVGFLGPSLLLGNLIALVVSVLTSLVYAELAAAWPFSGGSYAYAYESWGKYGPFAGFMMSMTIIGIYFAVGAEALAFANYFLSTVDFLGIWNVLQGGEIPFGTASVIASLLILVYTVVNWRGTKEVGLSQKVIMFSMWAMMAISIIVAAFTTIDFSNYHPFIPTWFDPGMFPLAATLIWWAYAGQEVIGTMGEEIEHPTVNIPRALILVPFVVFAVTTTMQWAIVGIIPDVRILQDAGAPFALALKAAGVGSIIFILFMLAEFLGNFSTVNPILMGGSRVLFALGRDGYLPPIIGKLSKRSVPGLAVWIYGISVIILVITKGLLYLAQFTAFLLLFLYGFIALTVIVARFTRPEVNRPFKTPLFPLIPLLVIAFAVWMVLSLPAEVIVSAFIWLGSTTVFFLIWINLPWGKEEREKSKYFRVESSLPPEPNKEEKEKLDQEFRGFSIKLGVVIFVCLIFYGITYILG</sequence>
<evidence type="ECO:0000256" key="2">
    <source>
        <dbReference type="ARBA" id="ARBA00022475"/>
    </source>
</evidence>
<comment type="subcellular location">
    <subcellularLocation>
        <location evidence="1">Cell membrane</location>
        <topology evidence="1">Multi-pass membrane protein</topology>
    </subcellularLocation>
</comment>
<keyword evidence="4 6" id="KW-1133">Transmembrane helix</keyword>
<name>A0AAU0UQB2_9FIRM</name>
<dbReference type="InterPro" id="IPR050367">
    <property type="entry name" value="APC_superfamily"/>
</dbReference>
<gene>
    <name evidence="7" type="ORF">MFMK1_001181</name>
</gene>
<feature type="transmembrane region" description="Helical" evidence="6">
    <location>
        <begin position="212"/>
        <end position="231"/>
    </location>
</feature>
<dbReference type="PIRSF" id="PIRSF006060">
    <property type="entry name" value="AA_transporter"/>
    <property type="match status" value="1"/>
</dbReference>
<dbReference type="Pfam" id="PF13520">
    <property type="entry name" value="AA_permease_2"/>
    <property type="match status" value="1"/>
</dbReference>
<feature type="transmembrane region" description="Helical" evidence="6">
    <location>
        <begin position="179"/>
        <end position="200"/>
    </location>
</feature>
<keyword evidence="3 6" id="KW-0812">Transmembrane</keyword>
<feature type="transmembrane region" description="Helical" evidence="6">
    <location>
        <begin position="379"/>
        <end position="398"/>
    </location>
</feature>
<dbReference type="EMBL" id="CP121694">
    <property type="protein sequence ID" value="WRO21373.1"/>
    <property type="molecule type" value="Genomic_DNA"/>
</dbReference>
<dbReference type="RefSeq" id="WP_366924217.1">
    <property type="nucleotide sequence ID" value="NZ_CP121694.1"/>
</dbReference>
<feature type="transmembrane region" description="Helical" evidence="6">
    <location>
        <begin position="410"/>
        <end position="427"/>
    </location>
</feature>
<protein>
    <submittedName>
        <fullName evidence="7">APC family permease</fullName>
    </submittedName>
</protein>